<name>A0A1Y1ZPR1_9PLEO</name>
<feature type="compositionally biased region" description="Polar residues" evidence="1">
    <location>
        <begin position="92"/>
        <end position="112"/>
    </location>
</feature>
<gene>
    <name evidence="2" type="ORF">BCR34DRAFT_564064</name>
</gene>
<accession>A0A1Y1ZPR1</accession>
<evidence type="ECO:0000313" key="2">
    <source>
        <dbReference type="EMBL" id="ORY12232.1"/>
    </source>
</evidence>
<dbReference type="AlphaFoldDB" id="A0A1Y1ZPR1"/>
<reference evidence="2 3" key="1">
    <citation type="submission" date="2016-07" db="EMBL/GenBank/DDBJ databases">
        <title>Pervasive Adenine N6-methylation of Active Genes in Fungi.</title>
        <authorList>
            <consortium name="DOE Joint Genome Institute"/>
            <person name="Mondo S.J."/>
            <person name="Dannebaum R.O."/>
            <person name="Kuo R.C."/>
            <person name="Labutti K."/>
            <person name="Haridas S."/>
            <person name="Kuo A."/>
            <person name="Salamov A."/>
            <person name="Ahrendt S.R."/>
            <person name="Lipzen A."/>
            <person name="Sullivan W."/>
            <person name="Andreopoulos W.B."/>
            <person name="Clum A."/>
            <person name="Lindquist E."/>
            <person name="Daum C."/>
            <person name="Ramamoorthy G.K."/>
            <person name="Gryganskyi A."/>
            <person name="Culley D."/>
            <person name="Magnuson J.K."/>
            <person name="James T.Y."/>
            <person name="O'Malley M.A."/>
            <person name="Stajich J.E."/>
            <person name="Spatafora J.W."/>
            <person name="Visel A."/>
            <person name="Grigoriev I.V."/>
        </authorList>
    </citation>
    <scope>NUCLEOTIDE SEQUENCE [LARGE SCALE GENOMIC DNA]</scope>
    <source>
        <strain evidence="2 3">CBS 115471</strain>
    </source>
</reference>
<sequence length="120" mass="13802">MKYFTILHKCCCYSCKQFQSTFTPLAIRICHVLRQKTIRFRVLSVLGRHEVPASSCTFRWHASSPLAHQHYPSHSPDPPCRPHPKKERRTNTPKISHQSDPQQAQVRQSSASYDCGKRAG</sequence>
<protein>
    <submittedName>
        <fullName evidence="2">Uncharacterized protein</fullName>
    </submittedName>
</protein>
<keyword evidence="3" id="KW-1185">Reference proteome</keyword>
<evidence type="ECO:0000256" key="1">
    <source>
        <dbReference type="SAM" id="MobiDB-lite"/>
    </source>
</evidence>
<feature type="region of interest" description="Disordered" evidence="1">
    <location>
        <begin position="68"/>
        <end position="120"/>
    </location>
</feature>
<comment type="caution">
    <text evidence="2">The sequence shown here is derived from an EMBL/GenBank/DDBJ whole genome shotgun (WGS) entry which is preliminary data.</text>
</comment>
<organism evidence="2 3">
    <name type="scientific">Clohesyomyces aquaticus</name>
    <dbReference type="NCBI Taxonomy" id="1231657"/>
    <lineage>
        <taxon>Eukaryota</taxon>
        <taxon>Fungi</taxon>
        <taxon>Dikarya</taxon>
        <taxon>Ascomycota</taxon>
        <taxon>Pezizomycotina</taxon>
        <taxon>Dothideomycetes</taxon>
        <taxon>Pleosporomycetidae</taxon>
        <taxon>Pleosporales</taxon>
        <taxon>Lindgomycetaceae</taxon>
        <taxon>Clohesyomyces</taxon>
    </lineage>
</organism>
<dbReference type="EMBL" id="MCFA01000053">
    <property type="protein sequence ID" value="ORY12232.1"/>
    <property type="molecule type" value="Genomic_DNA"/>
</dbReference>
<dbReference type="Proteomes" id="UP000193144">
    <property type="component" value="Unassembled WGS sequence"/>
</dbReference>
<evidence type="ECO:0000313" key="3">
    <source>
        <dbReference type="Proteomes" id="UP000193144"/>
    </source>
</evidence>
<proteinExistence type="predicted"/>